<feature type="compositionally biased region" description="Basic and acidic residues" evidence="7">
    <location>
        <begin position="215"/>
        <end position="234"/>
    </location>
</feature>
<gene>
    <name evidence="10" type="ORF">FSP39_004022</name>
</gene>
<evidence type="ECO:0000256" key="5">
    <source>
        <dbReference type="ARBA" id="ARBA00023157"/>
    </source>
</evidence>
<dbReference type="InterPro" id="IPR011992">
    <property type="entry name" value="EF-hand-dom_pair"/>
</dbReference>
<keyword evidence="5" id="KW-1015">Disulfide bond</keyword>
<dbReference type="Pfam" id="PF13202">
    <property type="entry name" value="EF-hand_5"/>
    <property type="match status" value="1"/>
</dbReference>
<evidence type="ECO:0000256" key="3">
    <source>
        <dbReference type="ARBA" id="ARBA00022824"/>
    </source>
</evidence>
<feature type="region of interest" description="Disordered" evidence="7">
    <location>
        <begin position="104"/>
        <end position="185"/>
    </location>
</feature>
<accession>A0AA88Y4S0</accession>
<feature type="coiled-coil region" evidence="6">
    <location>
        <begin position="404"/>
        <end position="431"/>
    </location>
</feature>
<keyword evidence="6" id="KW-0175">Coiled coil</keyword>
<evidence type="ECO:0000256" key="2">
    <source>
        <dbReference type="ARBA" id="ARBA00022729"/>
    </source>
</evidence>
<evidence type="ECO:0000256" key="7">
    <source>
        <dbReference type="SAM" id="MobiDB-lite"/>
    </source>
</evidence>
<evidence type="ECO:0000313" key="11">
    <source>
        <dbReference type="Proteomes" id="UP001186944"/>
    </source>
</evidence>
<feature type="region of interest" description="Disordered" evidence="7">
    <location>
        <begin position="254"/>
        <end position="401"/>
    </location>
</feature>
<dbReference type="Pfam" id="PF13015">
    <property type="entry name" value="PRKCSH_1"/>
    <property type="match status" value="1"/>
</dbReference>
<reference evidence="10" key="1">
    <citation type="submission" date="2019-08" db="EMBL/GenBank/DDBJ databases">
        <title>The improved chromosome-level genome for the pearl oyster Pinctada fucata martensii using PacBio sequencing and Hi-C.</title>
        <authorList>
            <person name="Zheng Z."/>
        </authorList>
    </citation>
    <scope>NUCLEOTIDE SEQUENCE</scope>
    <source>
        <strain evidence="10">ZZ-2019</strain>
        <tissue evidence="10">Adductor muscle</tissue>
    </source>
</reference>
<dbReference type="PANTHER" id="PTHR12630">
    <property type="entry name" value="N-LINKED OLIGOSACCHARIDE PROCESSING"/>
    <property type="match status" value="1"/>
</dbReference>
<dbReference type="EMBL" id="VSWD01000010">
    <property type="protein sequence ID" value="KAK3089491.1"/>
    <property type="molecule type" value="Genomic_DNA"/>
</dbReference>
<evidence type="ECO:0000256" key="6">
    <source>
        <dbReference type="SAM" id="Coils"/>
    </source>
</evidence>
<keyword evidence="11" id="KW-1185">Reference proteome</keyword>
<keyword evidence="4" id="KW-0106">Calcium</keyword>
<feature type="compositionally biased region" description="Acidic residues" evidence="7">
    <location>
        <begin position="298"/>
        <end position="322"/>
    </location>
</feature>
<feature type="region of interest" description="Disordered" evidence="7">
    <location>
        <begin position="215"/>
        <end position="240"/>
    </location>
</feature>
<evidence type="ECO:0000259" key="8">
    <source>
        <dbReference type="PROSITE" id="PS50222"/>
    </source>
</evidence>
<dbReference type="PANTHER" id="PTHR12630:SF1">
    <property type="entry name" value="GLUCOSIDASE 2 SUBUNIT BETA"/>
    <property type="match status" value="1"/>
</dbReference>
<dbReference type="InterPro" id="IPR018247">
    <property type="entry name" value="EF_Hand_1_Ca_BS"/>
</dbReference>
<keyword evidence="2" id="KW-0732">Signal</keyword>
<dbReference type="GO" id="GO:0017177">
    <property type="term" value="C:glucosidase II complex"/>
    <property type="evidence" value="ECO:0007669"/>
    <property type="project" value="TreeGrafter"/>
</dbReference>
<feature type="domain" description="MRH" evidence="9">
    <location>
        <begin position="454"/>
        <end position="555"/>
    </location>
</feature>
<organism evidence="10 11">
    <name type="scientific">Pinctada imbricata</name>
    <name type="common">Atlantic pearl-oyster</name>
    <name type="synonym">Pinctada martensii</name>
    <dbReference type="NCBI Taxonomy" id="66713"/>
    <lineage>
        <taxon>Eukaryota</taxon>
        <taxon>Metazoa</taxon>
        <taxon>Spiralia</taxon>
        <taxon>Lophotrochozoa</taxon>
        <taxon>Mollusca</taxon>
        <taxon>Bivalvia</taxon>
        <taxon>Autobranchia</taxon>
        <taxon>Pteriomorphia</taxon>
        <taxon>Pterioida</taxon>
        <taxon>Pterioidea</taxon>
        <taxon>Pteriidae</taxon>
        <taxon>Pinctada</taxon>
    </lineage>
</organism>
<dbReference type="InterPro" id="IPR009011">
    <property type="entry name" value="Man6P_isomerase_rcpt-bd_dom_sf"/>
</dbReference>
<dbReference type="InterPro" id="IPR002048">
    <property type="entry name" value="EF_hand_dom"/>
</dbReference>
<feature type="domain" description="EF-hand" evidence="8">
    <location>
        <begin position="184"/>
        <end position="219"/>
    </location>
</feature>
<dbReference type="InterPro" id="IPR039794">
    <property type="entry name" value="Gtb1-like"/>
</dbReference>
<dbReference type="SUPFAM" id="SSF47473">
    <property type="entry name" value="EF-hand"/>
    <property type="match status" value="1"/>
</dbReference>
<dbReference type="Gene3D" id="2.70.130.10">
    <property type="entry name" value="Mannose-6-phosphate receptor binding domain"/>
    <property type="match status" value="1"/>
</dbReference>
<dbReference type="InterPro" id="IPR036607">
    <property type="entry name" value="PRKCSH"/>
</dbReference>
<dbReference type="SUPFAM" id="SSF50911">
    <property type="entry name" value="Mannose 6-phosphate receptor domain"/>
    <property type="match status" value="1"/>
</dbReference>
<dbReference type="InterPro" id="IPR028146">
    <property type="entry name" value="PRKCSH_N"/>
</dbReference>
<dbReference type="PROSITE" id="PS50222">
    <property type="entry name" value="EF_HAND_2"/>
    <property type="match status" value="1"/>
</dbReference>
<dbReference type="PROSITE" id="PS51914">
    <property type="entry name" value="MRH"/>
    <property type="match status" value="1"/>
</dbReference>
<evidence type="ECO:0000259" key="9">
    <source>
        <dbReference type="PROSITE" id="PS51914"/>
    </source>
</evidence>
<feature type="compositionally biased region" description="Low complexity" evidence="7">
    <location>
        <begin position="347"/>
        <end position="370"/>
    </location>
</feature>
<dbReference type="InterPro" id="IPR044865">
    <property type="entry name" value="MRH_dom"/>
</dbReference>
<dbReference type="AlphaFoldDB" id="A0AA88Y4S0"/>
<dbReference type="Proteomes" id="UP001186944">
    <property type="component" value="Unassembled WGS sequence"/>
</dbReference>
<sequence>ASLYAPKADKQFSCIDGSRKIPYEHLNDDYCDCPDGSDEPGTSACPQATFHCTNAGYLPKDIRSSRVNDGVCDCCDGTDEYSGNIECVNNCKDLGKKLREEREEKRRLQEAGHKKKAEFSEQGKKTKEEKKNKIQDLEKEKQEIEEQLKDLEARKSEAEGPEKEAKEKFEKAWEETKAQKQAEKDKINAKEAFEDLDANKDGMIDVHEMLARPEFDIDSDGKVSEEEAKEHLEETEQASYDHFMEKMWPNIKTIYKKPTPVPPQTEEEPKGESEEPSPPTPAPDSKGVDSSPPPPIDVGEDDDDDDDHDEDDHDDEDEDDFEDRYKETTNDAVLDSESETTTPPPDSTSTPSPDSLTTPTSDSTTTPTSDLVAPLPDIVTPPKKEDEASNTEDEDKMPDYDDDIKALINAADEARKNFNDAETKKKDIDREVSDLTSYLNTDFGPEEEFAVLKENCFEYTDREYTYKLCPFSSASQRSKNGGGETSLGSWGKWDGPSDNIYSIQKYENGQNCWNGPNRSVKVHLKCGQDHQLTNAYEPSRCEYAFDFTTPCICATPSADDKSPDHDEL</sequence>
<comment type="caution">
    <text evidence="10">The sequence shown here is derived from an EMBL/GenBank/DDBJ whole genome shotgun (WGS) entry which is preliminary data.</text>
</comment>
<keyword evidence="3" id="KW-0256">Endoplasmic reticulum</keyword>
<feature type="non-terminal residue" evidence="10">
    <location>
        <position position="1"/>
    </location>
</feature>
<dbReference type="GO" id="GO:0005509">
    <property type="term" value="F:calcium ion binding"/>
    <property type="evidence" value="ECO:0007669"/>
    <property type="project" value="InterPro"/>
</dbReference>
<protein>
    <recommendedName>
        <fullName evidence="1">Glucosidase 2 subunit beta</fullName>
    </recommendedName>
</protein>
<evidence type="ECO:0000256" key="1">
    <source>
        <dbReference type="ARBA" id="ARBA00022387"/>
    </source>
</evidence>
<dbReference type="GO" id="GO:0006491">
    <property type="term" value="P:N-glycan processing"/>
    <property type="evidence" value="ECO:0007669"/>
    <property type="project" value="TreeGrafter"/>
</dbReference>
<dbReference type="PROSITE" id="PS00018">
    <property type="entry name" value="EF_HAND_1"/>
    <property type="match status" value="1"/>
</dbReference>
<evidence type="ECO:0000256" key="4">
    <source>
        <dbReference type="ARBA" id="ARBA00022837"/>
    </source>
</evidence>
<name>A0AA88Y4S0_PINIB</name>
<dbReference type="Pfam" id="PF12999">
    <property type="entry name" value="PRKCSH-like"/>
    <property type="match status" value="1"/>
</dbReference>
<evidence type="ECO:0000313" key="10">
    <source>
        <dbReference type="EMBL" id="KAK3089491.1"/>
    </source>
</evidence>
<proteinExistence type="predicted"/>